<evidence type="ECO:0000313" key="2">
    <source>
        <dbReference type="Proteomes" id="UP000887564"/>
    </source>
</evidence>
<evidence type="ECO:0000256" key="1">
    <source>
        <dbReference type="SAM" id="Phobius"/>
    </source>
</evidence>
<keyword evidence="1" id="KW-0812">Transmembrane</keyword>
<proteinExistence type="predicted"/>
<feature type="transmembrane region" description="Helical" evidence="1">
    <location>
        <begin position="87"/>
        <end position="109"/>
    </location>
</feature>
<keyword evidence="2" id="KW-1185">Reference proteome</keyword>
<keyword evidence="1" id="KW-0472">Membrane</keyword>
<organism evidence="2 3">
    <name type="scientific">Parascaris equorum</name>
    <name type="common">Equine roundworm</name>
    <dbReference type="NCBI Taxonomy" id="6256"/>
    <lineage>
        <taxon>Eukaryota</taxon>
        <taxon>Metazoa</taxon>
        <taxon>Ecdysozoa</taxon>
        <taxon>Nematoda</taxon>
        <taxon>Chromadorea</taxon>
        <taxon>Rhabditida</taxon>
        <taxon>Spirurina</taxon>
        <taxon>Ascaridomorpha</taxon>
        <taxon>Ascaridoidea</taxon>
        <taxon>Ascarididae</taxon>
        <taxon>Parascaris</taxon>
    </lineage>
</organism>
<keyword evidence="1" id="KW-1133">Transmembrane helix</keyword>
<reference evidence="3" key="1">
    <citation type="submission" date="2022-11" db="UniProtKB">
        <authorList>
            <consortium name="WormBaseParasite"/>
        </authorList>
    </citation>
    <scope>IDENTIFICATION</scope>
</reference>
<dbReference type="AlphaFoldDB" id="A0A914RWA6"/>
<dbReference type="WBParaSite" id="PEQ_0001078001-mRNA-1">
    <property type="protein sequence ID" value="PEQ_0001078001-mRNA-1"/>
    <property type="gene ID" value="PEQ_0001078001"/>
</dbReference>
<sequence>MVTDNGVRSVANEVGAVFIVTVVVCDFFDEKVSSVDILLKSFTDVTIVGKDVPSLSKTSVLFVDVSNKADDITGDVTVADSSGEETMLALTLAEAVVVVVVVIVVNFTVKLITSTFKFVVAINSACFA</sequence>
<accession>A0A914RWA6</accession>
<protein>
    <submittedName>
        <fullName evidence="3">Uncharacterized protein</fullName>
    </submittedName>
</protein>
<evidence type="ECO:0000313" key="3">
    <source>
        <dbReference type="WBParaSite" id="PEQ_0001078001-mRNA-1"/>
    </source>
</evidence>
<dbReference type="Proteomes" id="UP000887564">
    <property type="component" value="Unplaced"/>
</dbReference>
<name>A0A914RWA6_PAREQ</name>